<dbReference type="Pfam" id="PF12710">
    <property type="entry name" value="HAD"/>
    <property type="match status" value="1"/>
</dbReference>
<comment type="pathway">
    <text evidence="2">Lipid metabolism.</text>
</comment>
<evidence type="ECO:0000313" key="15">
    <source>
        <dbReference type="EMBL" id="KAA1188172.1"/>
    </source>
</evidence>
<dbReference type="InterPro" id="IPR006385">
    <property type="entry name" value="HAD_hydro_SerB1"/>
</dbReference>
<dbReference type="InterPro" id="IPR036412">
    <property type="entry name" value="HAD-like_sf"/>
</dbReference>
<evidence type="ECO:0000256" key="5">
    <source>
        <dbReference type="ARBA" id="ARBA00021697"/>
    </source>
</evidence>
<evidence type="ECO:0000256" key="12">
    <source>
        <dbReference type="ARBA" id="ARBA00052092"/>
    </source>
</evidence>
<evidence type="ECO:0000256" key="8">
    <source>
        <dbReference type="ARBA" id="ARBA00022801"/>
    </source>
</evidence>
<comment type="pathway">
    <text evidence="1">Amino-acid biosynthesis; L-histidine biosynthesis; L-histidine from 5-phospho-alpha-D-ribose 1-diphosphate: step 8/9.</text>
</comment>
<evidence type="ECO:0000256" key="2">
    <source>
        <dbReference type="ARBA" id="ARBA00005189"/>
    </source>
</evidence>
<dbReference type="Proteomes" id="UP000323708">
    <property type="component" value="Unassembled WGS sequence"/>
</dbReference>
<dbReference type="InterPro" id="IPR002123">
    <property type="entry name" value="Plipid/glycerol_acylTrfase"/>
</dbReference>
<evidence type="ECO:0000256" key="11">
    <source>
        <dbReference type="ARBA" id="ARBA00033209"/>
    </source>
</evidence>
<dbReference type="CDD" id="cd07989">
    <property type="entry name" value="LPLAT_AGPAT-like"/>
    <property type="match status" value="1"/>
</dbReference>
<keyword evidence="8 15" id="KW-0378">Hydrolase</keyword>
<evidence type="ECO:0000256" key="7">
    <source>
        <dbReference type="ARBA" id="ARBA00022723"/>
    </source>
</evidence>
<evidence type="ECO:0000256" key="4">
    <source>
        <dbReference type="ARBA" id="ARBA00013085"/>
    </source>
</evidence>
<gene>
    <name evidence="15" type="ORF">F0M18_19240</name>
</gene>
<comment type="caution">
    <text evidence="15">The sequence shown here is derived from an EMBL/GenBank/DDBJ whole genome shotgun (WGS) entry which is preliminary data.</text>
</comment>
<dbReference type="AlphaFoldDB" id="A0A5B0WMG6"/>
<dbReference type="GO" id="GO:0046872">
    <property type="term" value="F:metal ion binding"/>
    <property type="evidence" value="ECO:0007669"/>
    <property type="project" value="UniProtKB-KW"/>
</dbReference>
<dbReference type="Pfam" id="PF01553">
    <property type="entry name" value="Acyltransferase"/>
    <property type="match status" value="1"/>
</dbReference>
<sequence length="530" mass="57956">MQALCDRPRVPCKSRAACRWQVYCKRITDLRKHATRHGKWEYYAMTTLDSYLQSVNSGHGNGKRSIALFDLDRTLIAGYSILPMAVETARYQAQSGKLGQSAKLLRDAVKMRRDGNAHYHQLVKRLARALSGVTEQTLFELGDKAWRRSIARNIYPEAVALVEAHRAAGHHLVIVSAASRYQVEPVARALGIADICCTRLEVQDGAFTGEVVAPLCYGEGKVMAARRVAREQRSDLRHCWFYSDSSADLPLLKKVGQAVTVNASDKLAVHARNHGWPQLSFSSRGMPDMEHVARTALVAQSLLATTALGAISKRLGVESNRNANRLTRLLGDIGSGFAGLDFEIEGAHHLQHNRPAIYIFNHQSLLDSMVLAHLLRGDVVALCKREMAGNPVLGPLLRQVDTIFVDREETDQSGVLKQALAALQQGRSLCIAPEGTRSTLGDVQPFKHGAFLMAKRAGVPIVPIVLHNVKDALPKGGLLIRPATIRVTVLPPIAAKEIGGIRQAARHLEETYVQILGGSSVAALPHSARA</sequence>
<name>A0A5B0WMG6_9GAMM</name>
<keyword evidence="6" id="KW-0808">Transferase</keyword>
<dbReference type="EMBL" id="VTUX01000011">
    <property type="protein sequence ID" value="KAA1188172.1"/>
    <property type="molecule type" value="Genomic_DNA"/>
</dbReference>
<dbReference type="CDD" id="cd02612">
    <property type="entry name" value="HAD_PGPPase"/>
    <property type="match status" value="1"/>
</dbReference>
<dbReference type="PANTHER" id="PTHR10434">
    <property type="entry name" value="1-ACYL-SN-GLYCEROL-3-PHOSPHATE ACYLTRANSFERASE"/>
    <property type="match status" value="1"/>
</dbReference>
<keyword evidence="10" id="KW-0012">Acyltransferase</keyword>
<proteinExistence type="inferred from homology"/>
<keyword evidence="16" id="KW-1185">Reference proteome</keyword>
<dbReference type="GO" id="GO:0006654">
    <property type="term" value="P:phosphatidic acid biosynthetic process"/>
    <property type="evidence" value="ECO:0007669"/>
    <property type="project" value="TreeGrafter"/>
</dbReference>
<evidence type="ECO:0000256" key="6">
    <source>
        <dbReference type="ARBA" id="ARBA00022679"/>
    </source>
</evidence>
<evidence type="ECO:0000256" key="3">
    <source>
        <dbReference type="ARBA" id="ARBA00009184"/>
    </source>
</evidence>
<dbReference type="SUPFAM" id="SSF56784">
    <property type="entry name" value="HAD-like"/>
    <property type="match status" value="1"/>
</dbReference>
<comment type="catalytic activity">
    <reaction evidence="12">
        <text>L-histidinol phosphate + H2O = L-histidinol + phosphate</text>
        <dbReference type="Rhea" id="RHEA:14465"/>
        <dbReference type="ChEBI" id="CHEBI:15377"/>
        <dbReference type="ChEBI" id="CHEBI:43474"/>
        <dbReference type="ChEBI" id="CHEBI:57699"/>
        <dbReference type="ChEBI" id="CHEBI:57980"/>
        <dbReference type="EC" id="3.1.3.15"/>
    </reaction>
    <physiologicalReaction direction="left-to-right" evidence="12">
        <dbReference type="Rhea" id="RHEA:14466"/>
    </physiologicalReaction>
</comment>
<dbReference type="SMART" id="SM00563">
    <property type="entry name" value="PlsC"/>
    <property type="match status" value="1"/>
</dbReference>
<evidence type="ECO:0000256" key="13">
    <source>
        <dbReference type="ARBA" id="ARBA00053547"/>
    </source>
</evidence>
<evidence type="ECO:0000256" key="1">
    <source>
        <dbReference type="ARBA" id="ARBA00004970"/>
    </source>
</evidence>
<protein>
    <recommendedName>
        <fullName evidence="5">Histidinol-phosphatase</fullName>
        <ecNumber evidence="4">3.1.3.15</ecNumber>
    </recommendedName>
    <alternativeName>
        <fullName evidence="11">Histidinol-phosphate phosphatase</fullName>
    </alternativeName>
</protein>
<feature type="domain" description="Phospholipid/glycerol acyltransferase" evidence="14">
    <location>
        <begin position="356"/>
        <end position="469"/>
    </location>
</feature>
<keyword evidence="7" id="KW-0479">Metal-binding</keyword>
<dbReference type="InterPro" id="IPR023214">
    <property type="entry name" value="HAD_sf"/>
</dbReference>
<dbReference type="Gene3D" id="1.20.1440.100">
    <property type="entry name" value="SG protein - dephosphorylation function"/>
    <property type="match status" value="1"/>
</dbReference>
<dbReference type="EC" id="3.1.3.15" evidence="4"/>
<comment type="function">
    <text evidence="13">Catalyzes the dephosphorylation of histidinol-phosphate to histidinol, the direct precursor of histidine.</text>
</comment>
<dbReference type="SUPFAM" id="SSF69593">
    <property type="entry name" value="Glycerol-3-phosphate (1)-acyltransferase"/>
    <property type="match status" value="1"/>
</dbReference>
<evidence type="ECO:0000313" key="16">
    <source>
        <dbReference type="Proteomes" id="UP000323708"/>
    </source>
</evidence>
<evidence type="ECO:0000256" key="9">
    <source>
        <dbReference type="ARBA" id="ARBA00022842"/>
    </source>
</evidence>
<dbReference type="PANTHER" id="PTHR10434:SF66">
    <property type="entry name" value="PHOSPHOLIPID_GLYCEROL ACYLTRANSFERASE DOMAIN-CONTAINING PROTEIN"/>
    <property type="match status" value="1"/>
</dbReference>
<comment type="similarity">
    <text evidence="3">Belongs to the HAD-like hydrolase superfamily. SerB family.</text>
</comment>
<dbReference type="NCBIfam" id="TIGR01488">
    <property type="entry name" value="HAD-SF-IB"/>
    <property type="match status" value="1"/>
</dbReference>
<accession>A0A5B0WMG6</accession>
<evidence type="ECO:0000256" key="10">
    <source>
        <dbReference type="ARBA" id="ARBA00023315"/>
    </source>
</evidence>
<dbReference type="FunFam" id="3.40.50.1000:FF:000025">
    <property type="entry name" value="HAD hydrolase, family IB"/>
    <property type="match status" value="1"/>
</dbReference>
<reference evidence="15 16" key="1">
    <citation type="submission" date="2019-09" db="EMBL/GenBank/DDBJ databases">
        <authorList>
            <person name="Chen X.-Y."/>
        </authorList>
    </citation>
    <scope>NUCLEOTIDE SEQUENCE [LARGE SCALE GENOMIC DNA]</scope>
    <source>
        <strain evidence="15 16">NY5</strain>
    </source>
</reference>
<organism evidence="15 16">
    <name type="scientific">Pseudohalioglobus sediminis</name>
    <dbReference type="NCBI Taxonomy" id="2606449"/>
    <lineage>
        <taxon>Bacteria</taxon>
        <taxon>Pseudomonadati</taxon>
        <taxon>Pseudomonadota</taxon>
        <taxon>Gammaproteobacteria</taxon>
        <taxon>Cellvibrionales</taxon>
        <taxon>Halieaceae</taxon>
        <taxon>Pseudohalioglobus</taxon>
    </lineage>
</organism>
<dbReference type="GO" id="GO:0004401">
    <property type="term" value="F:histidinol-phosphatase activity"/>
    <property type="evidence" value="ECO:0007669"/>
    <property type="project" value="UniProtKB-EC"/>
</dbReference>
<keyword evidence="9" id="KW-0460">Magnesium</keyword>
<dbReference type="NCBIfam" id="TIGR01490">
    <property type="entry name" value="HAD-SF-IB-hyp1"/>
    <property type="match status" value="1"/>
</dbReference>
<evidence type="ECO:0000259" key="14">
    <source>
        <dbReference type="SMART" id="SM00563"/>
    </source>
</evidence>
<dbReference type="GO" id="GO:0003841">
    <property type="term" value="F:1-acylglycerol-3-phosphate O-acyltransferase activity"/>
    <property type="evidence" value="ECO:0007669"/>
    <property type="project" value="TreeGrafter"/>
</dbReference>
<dbReference type="Gene3D" id="3.40.50.1000">
    <property type="entry name" value="HAD superfamily/HAD-like"/>
    <property type="match status" value="1"/>
</dbReference>